<proteinExistence type="predicted"/>
<dbReference type="RefSeq" id="WP_086745432.1">
    <property type="nucleotide sequence ID" value="NZ_MWPV01000006.1"/>
</dbReference>
<sequence length="74" mass="8182">MNNDFKGLCLFLGMIGLAYVAMLLVLLAFTGLKIVKSILVIFVLSSSLVAFGLKSEVKARLIRVVKRKLSPHIY</sequence>
<accession>A0A244CLF3</accession>
<evidence type="ECO:0000313" key="3">
    <source>
        <dbReference type="Proteomes" id="UP000194841"/>
    </source>
</evidence>
<keyword evidence="1" id="KW-1133">Transmembrane helix</keyword>
<feature type="transmembrane region" description="Helical" evidence="1">
    <location>
        <begin position="7"/>
        <end position="28"/>
    </location>
</feature>
<evidence type="ECO:0000313" key="2">
    <source>
        <dbReference type="EMBL" id="OUL56461.1"/>
    </source>
</evidence>
<evidence type="ECO:0000256" key="1">
    <source>
        <dbReference type="SAM" id="Phobius"/>
    </source>
</evidence>
<organism evidence="2 3">
    <name type="scientific">Pseudoalteromonas ulvae</name>
    <dbReference type="NCBI Taxonomy" id="107327"/>
    <lineage>
        <taxon>Bacteria</taxon>
        <taxon>Pseudomonadati</taxon>
        <taxon>Pseudomonadota</taxon>
        <taxon>Gammaproteobacteria</taxon>
        <taxon>Alteromonadales</taxon>
        <taxon>Pseudoalteromonadaceae</taxon>
        <taxon>Pseudoalteromonas</taxon>
    </lineage>
</organism>
<keyword evidence="1" id="KW-0812">Transmembrane</keyword>
<keyword evidence="1" id="KW-0472">Membrane</keyword>
<dbReference type="Proteomes" id="UP000194841">
    <property type="component" value="Unassembled WGS sequence"/>
</dbReference>
<keyword evidence="3" id="KW-1185">Reference proteome</keyword>
<comment type="caution">
    <text evidence="2">The sequence shown here is derived from an EMBL/GenBank/DDBJ whole genome shotgun (WGS) entry which is preliminary data.</text>
</comment>
<protein>
    <submittedName>
        <fullName evidence="2">Uncharacterized protein</fullName>
    </submittedName>
</protein>
<reference evidence="2 3" key="1">
    <citation type="submission" date="2017-02" db="EMBL/GenBank/DDBJ databases">
        <title>Pseudoalteromonas ulvae TC14 Genome.</title>
        <authorList>
            <person name="Molmeret M."/>
        </authorList>
    </citation>
    <scope>NUCLEOTIDE SEQUENCE [LARGE SCALE GENOMIC DNA]</scope>
    <source>
        <strain evidence="2">TC14</strain>
    </source>
</reference>
<gene>
    <name evidence="2" type="ORF">B1199_17515</name>
</gene>
<dbReference type="EMBL" id="MWPV01000006">
    <property type="protein sequence ID" value="OUL56461.1"/>
    <property type="molecule type" value="Genomic_DNA"/>
</dbReference>
<dbReference type="AlphaFoldDB" id="A0A244CLF3"/>
<name>A0A244CLF3_PSEDV</name>
<feature type="transmembrane region" description="Helical" evidence="1">
    <location>
        <begin position="34"/>
        <end position="53"/>
    </location>
</feature>